<accession>A0A0F9G727</accession>
<proteinExistence type="predicted"/>
<comment type="caution">
    <text evidence="1">The sequence shown here is derived from an EMBL/GenBank/DDBJ whole genome shotgun (WGS) entry which is preliminary data.</text>
</comment>
<protein>
    <submittedName>
        <fullName evidence="1">Uncharacterized protein</fullName>
    </submittedName>
</protein>
<dbReference type="AlphaFoldDB" id="A0A0F9G727"/>
<name>A0A0F9G727_9ZZZZ</name>
<gene>
    <name evidence="1" type="ORF">LCGC14_2156550</name>
</gene>
<reference evidence="1" key="1">
    <citation type="journal article" date="2015" name="Nature">
        <title>Complex archaea that bridge the gap between prokaryotes and eukaryotes.</title>
        <authorList>
            <person name="Spang A."/>
            <person name="Saw J.H."/>
            <person name="Jorgensen S.L."/>
            <person name="Zaremba-Niedzwiedzka K."/>
            <person name="Martijn J."/>
            <person name="Lind A.E."/>
            <person name="van Eijk R."/>
            <person name="Schleper C."/>
            <person name="Guy L."/>
            <person name="Ettema T.J."/>
        </authorList>
    </citation>
    <scope>NUCLEOTIDE SEQUENCE</scope>
</reference>
<evidence type="ECO:0000313" key="1">
    <source>
        <dbReference type="EMBL" id="KKL65280.1"/>
    </source>
</evidence>
<organism evidence="1">
    <name type="scientific">marine sediment metagenome</name>
    <dbReference type="NCBI Taxonomy" id="412755"/>
    <lineage>
        <taxon>unclassified sequences</taxon>
        <taxon>metagenomes</taxon>
        <taxon>ecological metagenomes</taxon>
    </lineage>
</organism>
<sequence length="313" mass="37435">MKKMSNERENLNNEEIIIRTYEIMMKNDGIDEEELNLLTDKTTYEKNIFGWYLFEIITKSAKHPKSVIYKKSIGLIEKLFQLFPENREAFKSSYKRMFANMVLGLGSSEFNIRTKFELDCVLDDFGNIGFPCTKSEVFDIIFDKLLKKEHIISHFHFETLSYFLDLEKDIESLISIGIKDLFIIGLLAEKYLKNKFFRFKIKKDNQLLNNYIDQARQIRNEDFDALNKKIELYKNALFFAMANEDGVIQFCFSKYFIISAQLYYRQNNMIFALICYDFAKIFFKLRGKKYEQISSKAYYYECLAHFYKNEKQY</sequence>
<dbReference type="EMBL" id="LAZR01027586">
    <property type="protein sequence ID" value="KKL65280.1"/>
    <property type="molecule type" value="Genomic_DNA"/>
</dbReference>